<dbReference type="OrthoDB" id="255848at2"/>
<proteinExistence type="predicted"/>
<dbReference type="Pfam" id="PF07963">
    <property type="entry name" value="N_methyl"/>
    <property type="match status" value="1"/>
</dbReference>
<keyword evidence="3" id="KW-1185">Reference proteome</keyword>
<dbReference type="RefSeq" id="WP_146503334.1">
    <property type="nucleotide sequence ID" value="NZ_SJPG01000001.1"/>
</dbReference>
<evidence type="ECO:0000313" key="2">
    <source>
        <dbReference type="EMBL" id="TWT61320.1"/>
    </source>
</evidence>
<evidence type="ECO:0000313" key="3">
    <source>
        <dbReference type="Proteomes" id="UP000316095"/>
    </source>
</evidence>
<name>A0A5C5XE87_9PLAN</name>
<dbReference type="PANTHER" id="PTHR30093:SF2">
    <property type="entry name" value="TYPE II SECRETION SYSTEM PROTEIN H"/>
    <property type="match status" value="1"/>
</dbReference>
<dbReference type="InterPro" id="IPR011453">
    <property type="entry name" value="DUF1559"/>
</dbReference>
<dbReference type="InterPro" id="IPR012902">
    <property type="entry name" value="N_methyl_site"/>
</dbReference>
<evidence type="ECO:0000259" key="1">
    <source>
        <dbReference type="Pfam" id="PF07596"/>
    </source>
</evidence>
<dbReference type="NCBIfam" id="TIGR04294">
    <property type="entry name" value="pre_pil_HX9DG"/>
    <property type="match status" value="1"/>
</dbReference>
<dbReference type="InterPro" id="IPR027558">
    <property type="entry name" value="Pre_pil_HX9DG_C"/>
</dbReference>
<dbReference type="EMBL" id="SJPG01000001">
    <property type="protein sequence ID" value="TWT61320.1"/>
    <property type="molecule type" value="Genomic_DNA"/>
</dbReference>
<dbReference type="NCBIfam" id="TIGR02532">
    <property type="entry name" value="IV_pilin_GFxxxE"/>
    <property type="match status" value="1"/>
</dbReference>
<dbReference type="Gene3D" id="3.30.700.10">
    <property type="entry name" value="Glycoprotein, Type 4 Pilin"/>
    <property type="match status" value="1"/>
</dbReference>
<dbReference type="Proteomes" id="UP000316095">
    <property type="component" value="Unassembled WGS sequence"/>
</dbReference>
<comment type="caution">
    <text evidence="2">The sequence shown here is derived from an EMBL/GenBank/DDBJ whole genome shotgun (WGS) entry which is preliminary data.</text>
</comment>
<protein>
    <submittedName>
        <fullName evidence="2">Putative major pilin subunit</fullName>
    </submittedName>
</protein>
<organism evidence="2 3">
    <name type="scientific">Rubinisphaera italica</name>
    <dbReference type="NCBI Taxonomy" id="2527969"/>
    <lineage>
        <taxon>Bacteria</taxon>
        <taxon>Pseudomonadati</taxon>
        <taxon>Planctomycetota</taxon>
        <taxon>Planctomycetia</taxon>
        <taxon>Planctomycetales</taxon>
        <taxon>Planctomycetaceae</taxon>
        <taxon>Rubinisphaera</taxon>
    </lineage>
</organism>
<sequence length="334" mass="35751">MKKHVRGFTLIELLVVIAIIAILVALLLPAVQQAREAARRSSCKNNLKQFGLALHNYHDVFTMFPLGASVKWSTSGTPSSNFYANANASLLPYFEESALKDLYNDSLPWEQQSAQVAKTVVSGFICPSNAGTQVTSIPELAALGSFPVGTDFAITTYLFSKGSHRGWCINPSTMGSQVGMFDTNLSTRFRDLVDGSSNTIAMGEGATGTKFLLCTGQNCTTPVSPNRPATQAWMIPQPNGTTFQGAGLAAQSSIFGSTFDQMNKPVTTDTLVDDAQVSNCSATSHATSNYRSYHKGGAQFLLGDGSVRFISENVDRTTLNSLATRNGGEVVGEF</sequence>
<dbReference type="AlphaFoldDB" id="A0A5C5XE87"/>
<feature type="domain" description="DUF1559" evidence="1">
    <location>
        <begin position="32"/>
        <end position="316"/>
    </location>
</feature>
<dbReference type="PROSITE" id="PS00409">
    <property type="entry name" value="PROKAR_NTER_METHYL"/>
    <property type="match status" value="1"/>
</dbReference>
<dbReference type="PANTHER" id="PTHR30093">
    <property type="entry name" value="GENERAL SECRETION PATHWAY PROTEIN G"/>
    <property type="match status" value="1"/>
</dbReference>
<dbReference type="InterPro" id="IPR045584">
    <property type="entry name" value="Pilin-like"/>
</dbReference>
<reference evidence="2 3" key="1">
    <citation type="submission" date="2019-02" db="EMBL/GenBank/DDBJ databases">
        <title>Deep-cultivation of Planctomycetes and their phenomic and genomic characterization uncovers novel biology.</title>
        <authorList>
            <person name="Wiegand S."/>
            <person name="Jogler M."/>
            <person name="Boedeker C."/>
            <person name="Pinto D."/>
            <person name="Vollmers J."/>
            <person name="Rivas-Marin E."/>
            <person name="Kohn T."/>
            <person name="Peeters S.H."/>
            <person name="Heuer A."/>
            <person name="Rast P."/>
            <person name="Oberbeckmann S."/>
            <person name="Bunk B."/>
            <person name="Jeske O."/>
            <person name="Meyerdierks A."/>
            <person name="Storesund J.E."/>
            <person name="Kallscheuer N."/>
            <person name="Luecker S."/>
            <person name="Lage O.M."/>
            <person name="Pohl T."/>
            <person name="Merkel B.J."/>
            <person name="Hornburger P."/>
            <person name="Mueller R.-W."/>
            <person name="Bruemmer F."/>
            <person name="Labrenz M."/>
            <person name="Spormann A.M."/>
            <person name="Op Den Camp H."/>
            <person name="Overmann J."/>
            <person name="Amann R."/>
            <person name="Jetten M.S.M."/>
            <person name="Mascher T."/>
            <person name="Medema M.H."/>
            <person name="Devos D.P."/>
            <person name="Kaster A.-K."/>
            <person name="Ovreas L."/>
            <person name="Rohde M."/>
            <person name="Galperin M.Y."/>
            <person name="Jogler C."/>
        </authorList>
    </citation>
    <scope>NUCLEOTIDE SEQUENCE [LARGE SCALE GENOMIC DNA]</scope>
    <source>
        <strain evidence="2 3">Pan54</strain>
    </source>
</reference>
<dbReference type="SUPFAM" id="SSF54523">
    <property type="entry name" value="Pili subunits"/>
    <property type="match status" value="1"/>
</dbReference>
<dbReference type="Pfam" id="PF07596">
    <property type="entry name" value="SBP_bac_10"/>
    <property type="match status" value="1"/>
</dbReference>
<gene>
    <name evidence="2" type="ORF">Pan54_20560</name>
</gene>
<accession>A0A5C5XE87</accession>